<feature type="region of interest" description="Disordered" evidence="6">
    <location>
        <begin position="731"/>
        <end position="768"/>
    </location>
</feature>
<dbReference type="PROSITE" id="PS50075">
    <property type="entry name" value="CARRIER"/>
    <property type="match status" value="1"/>
</dbReference>
<dbReference type="InterPro" id="IPR006162">
    <property type="entry name" value="Ppantetheine_attach_site"/>
</dbReference>
<dbReference type="InterPro" id="IPR009081">
    <property type="entry name" value="PP-bd_ACP"/>
</dbReference>
<dbReference type="Gene3D" id="1.10.1240.100">
    <property type="match status" value="1"/>
</dbReference>
<feature type="compositionally biased region" description="Basic and acidic residues" evidence="6">
    <location>
        <begin position="754"/>
        <end position="768"/>
    </location>
</feature>
<dbReference type="GO" id="GO:0004312">
    <property type="term" value="F:fatty acid synthase activity"/>
    <property type="evidence" value="ECO:0007669"/>
    <property type="project" value="TreeGrafter"/>
</dbReference>
<evidence type="ECO:0000256" key="1">
    <source>
        <dbReference type="ARBA" id="ARBA00001957"/>
    </source>
</evidence>
<dbReference type="SUPFAM" id="SSF52777">
    <property type="entry name" value="CoA-dependent acyltransferases"/>
    <property type="match status" value="2"/>
</dbReference>
<keyword evidence="10" id="KW-1185">Reference proteome</keyword>
<dbReference type="PROSITE" id="PS00606">
    <property type="entry name" value="KS3_1"/>
    <property type="match status" value="1"/>
</dbReference>
<dbReference type="PROSITE" id="PS00012">
    <property type="entry name" value="PHOSPHOPANTETHEINE"/>
    <property type="match status" value="1"/>
</dbReference>
<dbReference type="PANTHER" id="PTHR43775:SF37">
    <property type="entry name" value="SI:DKEY-61P9.11"/>
    <property type="match status" value="1"/>
</dbReference>
<keyword evidence="4" id="KW-0808">Transferase</keyword>
<dbReference type="SUPFAM" id="SSF53901">
    <property type="entry name" value="Thiolase-like"/>
    <property type="match status" value="1"/>
</dbReference>
<dbReference type="PROSITE" id="PS52004">
    <property type="entry name" value="KS3_2"/>
    <property type="match status" value="1"/>
</dbReference>
<dbReference type="Gene3D" id="3.40.47.10">
    <property type="match status" value="1"/>
</dbReference>
<dbReference type="SMART" id="SM01294">
    <property type="entry name" value="PKS_PP_betabranch"/>
    <property type="match status" value="1"/>
</dbReference>
<dbReference type="InterPro" id="IPR014031">
    <property type="entry name" value="Ketoacyl_synth_C"/>
</dbReference>
<dbReference type="Proteomes" id="UP000654123">
    <property type="component" value="Unassembled WGS sequence"/>
</dbReference>
<dbReference type="Gene3D" id="1.10.1200.10">
    <property type="entry name" value="ACP-like"/>
    <property type="match status" value="1"/>
</dbReference>
<dbReference type="PANTHER" id="PTHR43775">
    <property type="entry name" value="FATTY ACID SYNTHASE"/>
    <property type="match status" value="1"/>
</dbReference>
<evidence type="ECO:0000256" key="6">
    <source>
        <dbReference type="SAM" id="MobiDB-lite"/>
    </source>
</evidence>
<reference evidence="9" key="1">
    <citation type="journal article" date="2014" name="Int. J. Syst. Evol. Microbiol.">
        <title>Complete genome sequence of Corynebacterium casei LMG S-19264T (=DSM 44701T), isolated from a smear-ripened cheese.</title>
        <authorList>
            <consortium name="US DOE Joint Genome Institute (JGI-PGF)"/>
            <person name="Walter F."/>
            <person name="Albersmeier A."/>
            <person name="Kalinowski J."/>
            <person name="Ruckert C."/>
        </authorList>
    </citation>
    <scope>NUCLEOTIDE SEQUENCE</scope>
    <source>
        <strain evidence="9">JCM 4335</strain>
    </source>
</reference>
<dbReference type="GO" id="GO:0017000">
    <property type="term" value="P:antibiotic biosynthetic process"/>
    <property type="evidence" value="ECO:0007669"/>
    <property type="project" value="UniProtKB-ARBA"/>
</dbReference>
<evidence type="ECO:0000256" key="4">
    <source>
        <dbReference type="ARBA" id="ARBA00022679"/>
    </source>
</evidence>
<dbReference type="Gene3D" id="3.30.70.3290">
    <property type="match status" value="1"/>
</dbReference>
<dbReference type="InterPro" id="IPR016039">
    <property type="entry name" value="Thiolase-like"/>
</dbReference>
<dbReference type="InterPro" id="IPR023213">
    <property type="entry name" value="CAT-like_dom_sf"/>
</dbReference>
<evidence type="ECO:0000259" key="8">
    <source>
        <dbReference type="PROSITE" id="PS52004"/>
    </source>
</evidence>
<dbReference type="Gene3D" id="3.30.559.10">
    <property type="entry name" value="Chloramphenicol acetyltransferase-like domain"/>
    <property type="match status" value="1"/>
</dbReference>
<dbReference type="InterPro" id="IPR001242">
    <property type="entry name" value="Condensation_dom"/>
</dbReference>
<feature type="compositionally biased region" description="Basic and acidic residues" evidence="6">
    <location>
        <begin position="858"/>
        <end position="868"/>
    </location>
</feature>
<dbReference type="SMART" id="SM00823">
    <property type="entry name" value="PKS_PP"/>
    <property type="match status" value="1"/>
</dbReference>
<evidence type="ECO:0000256" key="3">
    <source>
        <dbReference type="ARBA" id="ARBA00022553"/>
    </source>
</evidence>
<dbReference type="InterPro" id="IPR020841">
    <property type="entry name" value="PKS_Beta-ketoAc_synthase_dom"/>
</dbReference>
<evidence type="ECO:0000313" key="9">
    <source>
        <dbReference type="EMBL" id="GGP99445.1"/>
    </source>
</evidence>
<comment type="caution">
    <text evidence="9">The sequence shown here is derived from an EMBL/GenBank/DDBJ whole genome shotgun (WGS) entry which is preliminary data.</text>
</comment>
<dbReference type="RefSeq" id="WP_189531508.1">
    <property type="nucleotide sequence ID" value="NZ_BMSV01000003.1"/>
</dbReference>
<dbReference type="Gene3D" id="3.30.559.30">
    <property type="entry name" value="Nonribosomal peptide synthetase, condensation domain"/>
    <property type="match status" value="1"/>
</dbReference>
<evidence type="ECO:0000256" key="5">
    <source>
        <dbReference type="ARBA" id="ARBA00023315"/>
    </source>
</evidence>
<keyword evidence="3" id="KW-0597">Phosphoprotein</keyword>
<feature type="domain" description="Ketosynthase family 3 (KS3)" evidence="8">
    <location>
        <begin position="6"/>
        <end position="420"/>
    </location>
</feature>
<dbReference type="GO" id="GO:0004315">
    <property type="term" value="F:3-oxoacyl-[acyl-carrier-protein] synthase activity"/>
    <property type="evidence" value="ECO:0007669"/>
    <property type="project" value="InterPro"/>
</dbReference>
<dbReference type="GO" id="GO:0005886">
    <property type="term" value="C:plasma membrane"/>
    <property type="evidence" value="ECO:0007669"/>
    <property type="project" value="TreeGrafter"/>
</dbReference>
<feature type="domain" description="Carrier" evidence="7">
    <location>
        <begin position="768"/>
        <end position="843"/>
    </location>
</feature>
<dbReference type="Pfam" id="PF00109">
    <property type="entry name" value="ketoacyl-synt"/>
    <property type="match status" value="1"/>
</dbReference>
<dbReference type="InterPro" id="IPR036736">
    <property type="entry name" value="ACP-like_sf"/>
</dbReference>
<evidence type="ECO:0008006" key="11">
    <source>
        <dbReference type="Google" id="ProtNLM"/>
    </source>
</evidence>
<gene>
    <name evidence="9" type="ORF">GCM10010249_17030</name>
</gene>
<dbReference type="InterPro" id="IPR032821">
    <property type="entry name" value="PKS_assoc"/>
</dbReference>
<sequence length="1306" mass="139235">MDRAPAPPIAIVGIAAALPGSGDDLDRLADLLESRADLVRPVPDDRRRDAGFGPDAELSEAALLDRVDTFDHAFFGLSLREARQMDPQQRMLLEMTCRAIWDAGYPLSALRGSRTAVVVGTGRETYSELIDPASAPLVTGLLPAAQAGRVAHLLDLRGPALSIDTACSSTLLAVHEACRKLASGEADWAVTGGVRLLCSPPETTAPGSESIVSPGGRSRSFDAAADGTGLGEGGAVFLLKTLARAEQDGDRVHAVILGGAANHDGARSNGFAAPSTEAQEELLLEAWNAAGVNPGSLGLIEAHGTGTRLGDPIEFEALTAAFGRRTERTGFCVLSSLKSNIGHLDSAAGAVGLLKAVVALRNGRRYASAHFTEPNPLLETDRSALRLSTRTEPWDAPAQRRAGVSSFGLTGTNVHLVVEQAPPVRRDAPAAEPRPVLIPVAARSEGALRRHAARLAAHLRADPDPSVLADVAYVQATGRDHERWRSCVVAATAPEAAEALERLAAGDTEITRAPDATALITLLPHEDGAAPDTARAWADAFPALAAWQDGQRAALGDATAGERDAAERLIARQTAVRALFEAGLSDRIVIGHGSGNLLVDLLRGESDLPAAARGLTALGAVADPDARRTETAFATIGAQGDPVFVAPWKGRLSELAGELAPRYRGVLVDAEVAPGQDPRAGLLATLAALYEAGAELDWERCVRFLGGYGRRTSVPTALFEPTRCWIEPRPRGTAGAVRETPAPEAQAVPAGETPVREAPAEPSRLAEQDGTEAERKLAAIWCALLGNDTVSREDDFFDLGGDSLMQVQLGNAVERDFGFDLPFDTVYDHPVLRDLAAYLAEQQVEERPAGDAPAARGPVHDPARDRAPATHSQRRMWLLQQLDASSGAYNVSTAFDLDGPVDAGALRQALDGLVARHGVLRTRLVLEDGELVQRVEPHGTWDLETADWDAARQDADALLREHAARPFDLAEPGAVRALLLVDPADPARGRLQLVLHHAICDEWSMNLLLEELTRDYDTLRRGGTPPGRGGELQFADWAAWERGPDTAPAQDEAARYWRERLAGAPTELDLPTDFPYGAQQDYAGAWLPVHVEADTVARMREAARASGGTLFAWLMTGYAAWLARLTQSEDFLVGVPVAGRHRAEAERLLGCFVNTLPVRIDASGDPTFAELFQRVRDALSGAFTHQRHPFDAMVEELGAPRDAARPPLVQTVLSLQSGGEAGDGVRHRLGDTPLRPRDPDGTVAWFDVSAVLWESGGGLSGILAYRTALFEEATAKGFRQDWLALAEAGLTHPHASVHALLDDDAW</sequence>
<dbReference type="Pfam" id="PF00668">
    <property type="entry name" value="Condensation"/>
    <property type="match status" value="1"/>
</dbReference>
<name>A0A918EIR8_9ACTN</name>
<dbReference type="Pfam" id="PF16197">
    <property type="entry name" value="KAsynt_C_assoc"/>
    <property type="match status" value="1"/>
</dbReference>
<dbReference type="GO" id="GO:0071770">
    <property type="term" value="P:DIM/DIP cell wall layer assembly"/>
    <property type="evidence" value="ECO:0007669"/>
    <property type="project" value="TreeGrafter"/>
</dbReference>
<organism evidence="9 10">
    <name type="scientific">Streptomyces roseolilacinus</name>
    <dbReference type="NCBI Taxonomy" id="66904"/>
    <lineage>
        <taxon>Bacteria</taxon>
        <taxon>Bacillati</taxon>
        <taxon>Actinomycetota</taxon>
        <taxon>Actinomycetes</taxon>
        <taxon>Kitasatosporales</taxon>
        <taxon>Streptomycetaceae</taxon>
        <taxon>Streptomyces</taxon>
    </lineage>
</organism>
<evidence type="ECO:0000256" key="2">
    <source>
        <dbReference type="ARBA" id="ARBA00022450"/>
    </source>
</evidence>
<dbReference type="SUPFAM" id="SSF47336">
    <property type="entry name" value="ACP-like"/>
    <property type="match status" value="1"/>
</dbReference>
<dbReference type="Pfam" id="PF00550">
    <property type="entry name" value="PP-binding"/>
    <property type="match status" value="1"/>
</dbReference>
<dbReference type="InterPro" id="IPR018201">
    <property type="entry name" value="Ketoacyl_synth_AS"/>
</dbReference>
<proteinExistence type="predicted"/>
<dbReference type="InterPro" id="IPR020806">
    <property type="entry name" value="PKS_PP-bd"/>
</dbReference>
<dbReference type="InterPro" id="IPR014030">
    <property type="entry name" value="Ketoacyl_synth_N"/>
</dbReference>
<dbReference type="GO" id="GO:0031177">
    <property type="term" value="F:phosphopantetheine binding"/>
    <property type="evidence" value="ECO:0007669"/>
    <property type="project" value="InterPro"/>
</dbReference>
<dbReference type="EMBL" id="BMSV01000003">
    <property type="protein sequence ID" value="GGP99445.1"/>
    <property type="molecule type" value="Genomic_DNA"/>
</dbReference>
<keyword evidence="2" id="KW-0596">Phosphopantetheine</keyword>
<dbReference type="GO" id="GO:0006633">
    <property type="term" value="P:fatty acid biosynthetic process"/>
    <property type="evidence" value="ECO:0007669"/>
    <property type="project" value="InterPro"/>
</dbReference>
<dbReference type="CDD" id="cd00833">
    <property type="entry name" value="PKS"/>
    <property type="match status" value="1"/>
</dbReference>
<dbReference type="CDD" id="cd19531">
    <property type="entry name" value="LCL_NRPS-like"/>
    <property type="match status" value="1"/>
</dbReference>
<dbReference type="InterPro" id="IPR050091">
    <property type="entry name" value="PKS_NRPS_Biosynth_Enz"/>
</dbReference>
<feature type="region of interest" description="Disordered" evidence="6">
    <location>
        <begin position="844"/>
        <end position="870"/>
    </location>
</feature>
<reference evidence="9" key="2">
    <citation type="submission" date="2020-09" db="EMBL/GenBank/DDBJ databases">
        <authorList>
            <person name="Sun Q."/>
            <person name="Ohkuma M."/>
        </authorList>
    </citation>
    <scope>NUCLEOTIDE SEQUENCE</scope>
    <source>
        <strain evidence="9">JCM 4335</strain>
    </source>
</reference>
<dbReference type="Pfam" id="PF02801">
    <property type="entry name" value="Ketoacyl-synt_C"/>
    <property type="match status" value="1"/>
</dbReference>
<accession>A0A918EIR8</accession>
<dbReference type="SMART" id="SM00825">
    <property type="entry name" value="PKS_KS"/>
    <property type="match status" value="1"/>
</dbReference>
<evidence type="ECO:0000313" key="10">
    <source>
        <dbReference type="Proteomes" id="UP000654123"/>
    </source>
</evidence>
<comment type="cofactor">
    <cofactor evidence="1">
        <name>pantetheine 4'-phosphate</name>
        <dbReference type="ChEBI" id="CHEBI:47942"/>
    </cofactor>
</comment>
<dbReference type="GO" id="GO:0005737">
    <property type="term" value="C:cytoplasm"/>
    <property type="evidence" value="ECO:0007669"/>
    <property type="project" value="TreeGrafter"/>
</dbReference>
<evidence type="ECO:0000259" key="7">
    <source>
        <dbReference type="PROSITE" id="PS50075"/>
    </source>
</evidence>
<protein>
    <recommendedName>
        <fullName evidence="11">Polyketide synthase</fullName>
    </recommendedName>
</protein>
<keyword evidence="5" id="KW-0012">Acyltransferase</keyword>